<proteinExistence type="inferred from homology"/>
<dbReference type="NCBIfam" id="NF010611">
    <property type="entry name" value="PRK14012.1"/>
    <property type="match status" value="1"/>
</dbReference>
<dbReference type="Proteomes" id="UP001549749">
    <property type="component" value="Unassembled WGS sequence"/>
</dbReference>
<evidence type="ECO:0000256" key="7">
    <source>
        <dbReference type="ARBA" id="ARBA00023004"/>
    </source>
</evidence>
<evidence type="ECO:0000256" key="1">
    <source>
        <dbReference type="ARBA" id="ARBA00001933"/>
    </source>
</evidence>
<dbReference type="RefSeq" id="WP_354662334.1">
    <property type="nucleotide sequence ID" value="NZ_JBEXAC010000002.1"/>
</dbReference>
<keyword evidence="14" id="KW-1185">Reference proteome</keyword>
<comment type="cofactor">
    <cofactor evidence="1 10 11">
        <name>pyridoxal 5'-phosphate</name>
        <dbReference type="ChEBI" id="CHEBI:597326"/>
    </cofactor>
</comment>
<feature type="binding site" evidence="10">
    <location>
        <begin position="74"/>
        <end position="75"/>
    </location>
    <ligand>
        <name>pyridoxal 5'-phosphate</name>
        <dbReference type="ChEBI" id="CHEBI:597326"/>
    </ligand>
</feature>
<dbReference type="Pfam" id="PF00266">
    <property type="entry name" value="Aminotran_5"/>
    <property type="match status" value="1"/>
</dbReference>
<dbReference type="EMBL" id="JBEXAC010000002">
    <property type="protein sequence ID" value="MET6999772.1"/>
    <property type="molecule type" value="Genomic_DNA"/>
</dbReference>
<comment type="function">
    <text evidence="10">Master enzyme that delivers sulfur to a number of partners involved in Fe-S cluster assembly, tRNA modification or cofactor biosynthesis. Catalyzes the removal of elemental sulfur atoms from cysteine to produce alanine. Functions as a sulfur delivery protein for Fe-S cluster synthesis onto IscU, an Fe-S scaffold assembly protein, as well as other S acceptor proteins.</text>
</comment>
<feature type="binding site" evidence="10">
    <location>
        <position position="243"/>
    </location>
    <ligand>
        <name>pyridoxal 5'-phosphate</name>
        <dbReference type="ChEBI" id="CHEBI:597326"/>
    </ligand>
</feature>
<dbReference type="PIRSF" id="PIRSF005572">
    <property type="entry name" value="NifS"/>
    <property type="match status" value="1"/>
</dbReference>
<feature type="binding site" evidence="10">
    <location>
        <position position="182"/>
    </location>
    <ligand>
        <name>pyridoxal 5'-phosphate</name>
        <dbReference type="ChEBI" id="CHEBI:597326"/>
    </ligand>
</feature>
<evidence type="ECO:0000256" key="9">
    <source>
        <dbReference type="ARBA" id="ARBA00050776"/>
    </source>
</evidence>
<gene>
    <name evidence="10" type="primary">iscS</name>
    <name evidence="13" type="ORF">ABR189_20450</name>
</gene>
<feature type="binding site" evidence="10">
    <location>
        <begin position="202"/>
        <end position="204"/>
    </location>
    <ligand>
        <name>pyridoxal 5'-phosphate</name>
        <dbReference type="ChEBI" id="CHEBI:597326"/>
    </ligand>
</feature>
<comment type="pathway">
    <text evidence="10">Cofactor biosynthesis; iron-sulfur cluster biosynthesis.</text>
</comment>
<feature type="binding site" evidence="10">
    <location>
        <position position="154"/>
    </location>
    <ligand>
        <name>pyridoxal 5'-phosphate</name>
        <dbReference type="ChEBI" id="CHEBI:597326"/>
    </ligand>
</feature>
<keyword evidence="4 10" id="KW-0001">2Fe-2S</keyword>
<comment type="catalytic activity">
    <reaction evidence="9 10">
        <text>(sulfur carrier)-H + L-cysteine = (sulfur carrier)-SH + L-alanine</text>
        <dbReference type="Rhea" id="RHEA:43892"/>
        <dbReference type="Rhea" id="RHEA-COMP:14737"/>
        <dbReference type="Rhea" id="RHEA-COMP:14739"/>
        <dbReference type="ChEBI" id="CHEBI:29917"/>
        <dbReference type="ChEBI" id="CHEBI:35235"/>
        <dbReference type="ChEBI" id="CHEBI:57972"/>
        <dbReference type="ChEBI" id="CHEBI:64428"/>
        <dbReference type="EC" id="2.8.1.7"/>
    </reaction>
</comment>
<dbReference type="HAMAP" id="MF_00331">
    <property type="entry name" value="Cys_desulf_IscS"/>
    <property type="match status" value="1"/>
</dbReference>
<comment type="subcellular location">
    <subcellularLocation>
        <location evidence="10">Cytoplasm</location>
    </subcellularLocation>
</comment>
<keyword evidence="7 10" id="KW-0408">Iron</keyword>
<dbReference type="InterPro" id="IPR020578">
    <property type="entry name" value="Aminotrans_V_PyrdxlP_BS"/>
</dbReference>
<comment type="subunit">
    <text evidence="10">Homodimer. Forms a heterotetramer with IscU, interacts with other sulfur acceptors.</text>
</comment>
<reference evidence="13 14" key="1">
    <citation type="submission" date="2024-06" db="EMBL/GenBank/DDBJ databases">
        <title>Chitinophaga defluvii sp. nov., isolated from municipal sewage.</title>
        <authorList>
            <person name="Zhang L."/>
        </authorList>
    </citation>
    <scope>NUCLEOTIDE SEQUENCE [LARGE SCALE GENOMIC DNA]</scope>
    <source>
        <strain evidence="13 14">H8</strain>
    </source>
</reference>
<sequence length="405" mass="44424">MLKLPIYLDNNATTPCDPRVVEAMLPYFTEMFGNAASRNHPFGWAAEEAVDYAREQVAKLIGADPKEIIFTSGATEADNLALKGVYEMYASKGNHIITTDIEHKAVLDTCKHLEKQGAQITYLKVDSEGLINLKELEAAITPQTILVAIMYGNNEIGVINPIREISAIAKRHGVLVMTDATQAVGKIPIDVNKDGIDLMAFSAHKMYGPKGIGALYVRRKSPRVKVTAQMDGGGHERGMRSGTLNVTGIVGFGKACELCRLEMDEEAKRLSVMRDRLEKALLQLEESYVNGSTAHRLPHVSNISFKYVEGEGLMMGFNKTIALSSGSACTSASLEPSYVLKALGLGDDLAHSSLRFGLGRFTTDEQIDYTIQAVTDTVNKLRDMSPLWEMFKDGVDLNAIEWAHH</sequence>
<dbReference type="NCBIfam" id="NF002806">
    <property type="entry name" value="PRK02948.1"/>
    <property type="match status" value="1"/>
</dbReference>
<evidence type="ECO:0000256" key="4">
    <source>
        <dbReference type="ARBA" id="ARBA00022714"/>
    </source>
</evidence>
<evidence type="ECO:0000256" key="2">
    <source>
        <dbReference type="ARBA" id="ARBA00006490"/>
    </source>
</evidence>
<evidence type="ECO:0000256" key="6">
    <source>
        <dbReference type="ARBA" id="ARBA00022898"/>
    </source>
</evidence>
<dbReference type="EC" id="2.8.1.7" evidence="10"/>
<evidence type="ECO:0000256" key="8">
    <source>
        <dbReference type="ARBA" id="ARBA00023014"/>
    </source>
</evidence>
<protein>
    <recommendedName>
        <fullName evidence="10">Cysteine desulfurase IscS</fullName>
        <ecNumber evidence="10">2.8.1.7</ecNumber>
    </recommendedName>
</protein>
<evidence type="ECO:0000259" key="12">
    <source>
        <dbReference type="Pfam" id="PF00266"/>
    </source>
</evidence>
<keyword evidence="10" id="KW-0963">Cytoplasm</keyword>
<name>A0ABV2TAW2_9BACT</name>
<dbReference type="InterPro" id="IPR016454">
    <property type="entry name" value="Cysteine_dSase"/>
</dbReference>
<comment type="similarity">
    <text evidence="2 10">Belongs to the class-V pyridoxal-phosphate-dependent aminotransferase family. NifS/IscS subfamily.</text>
</comment>
<keyword evidence="5 10" id="KW-0479">Metal-binding</keyword>
<evidence type="ECO:0000313" key="14">
    <source>
        <dbReference type="Proteomes" id="UP001549749"/>
    </source>
</evidence>
<dbReference type="SUPFAM" id="SSF53383">
    <property type="entry name" value="PLP-dependent transferases"/>
    <property type="match status" value="1"/>
</dbReference>
<feature type="domain" description="Aminotransferase class V" evidence="12">
    <location>
        <begin position="6"/>
        <end position="369"/>
    </location>
</feature>
<evidence type="ECO:0000256" key="11">
    <source>
        <dbReference type="RuleBase" id="RU004504"/>
    </source>
</evidence>
<evidence type="ECO:0000256" key="3">
    <source>
        <dbReference type="ARBA" id="ARBA00022679"/>
    </source>
</evidence>
<feature type="modified residue" description="N6-(pyridoxal phosphate)lysine" evidence="10">
    <location>
        <position position="205"/>
    </location>
</feature>
<feature type="active site" description="Cysteine persulfide intermediate" evidence="10">
    <location>
        <position position="329"/>
    </location>
</feature>
<accession>A0ABV2TAW2</accession>
<dbReference type="GO" id="GO:0031071">
    <property type="term" value="F:cysteine desulfurase activity"/>
    <property type="evidence" value="ECO:0007669"/>
    <property type="project" value="UniProtKB-EC"/>
</dbReference>
<evidence type="ECO:0000256" key="5">
    <source>
        <dbReference type="ARBA" id="ARBA00022723"/>
    </source>
</evidence>
<dbReference type="InterPro" id="IPR010240">
    <property type="entry name" value="Cys_deSase_IscS"/>
</dbReference>
<keyword evidence="8 10" id="KW-0411">Iron-sulfur</keyword>
<dbReference type="PANTHER" id="PTHR11601">
    <property type="entry name" value="CYSTEINE DESULFURYLASE FAMILY MEMBER"/>
    <property type="match status" value="1"/>
</dbReference>
<dbReference type="InterPro" id="IPR000192">
    <property type="entry name" value="Aminotrans_V_dom"/>
</dbReference>
<dbReference type="InterPro" id="IPR015424">
    <property type="entry name" value="PyrdxlP-dep_Trfase"/>
</dbReference>
<comment type="caution">
    <text evidence="13">The sequence shown here is derived from an EMBL/GenBank/DDBJ whole genome shotgun (WGS) entry which is preliminary data.</text>
</comment>
<dbReference type="Gene3D" id="3.40.640.10">
    <property type="entry name" value="Type I PLP-dependent aspartate aminotransferase-like (Major domain)"/>
    <property type="match status" value="1"/>
</dbReference>
<dbReference type="Gene3D" id="3.90.1150.10">
    <property type="entry name" value="Aspartate Aminotransferase, domain 1"/>
    <property type="match status" value="1"/>
</dbReference>
<feature type="binding site" description="via persulfide group" evidence="10">
    <location>
        <position position="329"/>
    </location>
    <ligand>
        <name>[2Fe-2S] cluster</name>
        <dbReference type="ChEBI" id="CHEBI:190135"/>
        <note>ligand shared with IscU</note>
    </ligand>
</feature>
<dbReference type="InterPro" id="IPR015421">
    <property type="entry name" value="PyrdxlP-dep_Trfase_major"/>
</dbReference>
<keyword evidence="6 10" id="KW-0663">Pyridoxal phosphate</keyword>
<dbReference type="PANTHER" id="PTHR11601:SF34">
    <property type="entry name" value="CYSTEINE DESULFURASE"/>
    <property type="match status" value="1"/>
</dbReference>
<dbReference type="PROSITE" id="PS00595">
    <property type="entry name" value="AA_TRANSFER_CLASS_5"/>
    <property type="match status" value="1"/>
</dbReference>
<evidence type="ECO:0000256" key="10">
    <source>
        <dbReference type="HAMAP-Rule" id="MF_00331"/>
    </source>
</evidence>
<keyword evidence="3 10" id="KW-0808">Transferase</keyword>
<organism evidence="13 14">
    <name type="scientific">Chitinophaga defluvii</name>
    <dbReference type="NCBI Taxonomy" id="3163343"/>
    <lineage>
        <taxon>Bacteria</taxon>
        <taxon>Pseudomonadati</taxon>
        <taxon>Bacteroidota</taxon>
        <taxon>Chitinophagia</taxon>
        <taxon>Chitinophagales</taxon>
        <taxon>Chitinophagaceae</taxon>
        <taxon>Chitinophaga</taxon>
    </lineage>
</organism>
<dbReference type="InterPro" id="IPR015422">
    <property type="entry name" value="PyrdxlP-dep_Trfase_small"/>
</dbReference>
<evidence type="ECO:0000313" key="13">
    <source>
        <dbReference type="EMBL" id="MET6999772.1"/>
    </source>
</evidence>